<dbReference type="GeneID" id="35444568"/>
<feature type="compositionally biased region" description="Acidic residues" evidence="1">
    <location>
        <begin position="146"/>
        <end position="224"/>
    </location>
</feature>
<feature type="compositionally biased region" description="Acidic residues" evidence="1">
    <location>
        <begin position="264"/>
        <end position="283"/>
    </location>
</feature>
<dbReference type="AlphaFoldDB" id="A0A2G4T9U1"/>
<gene>
    <name evidence="2" type="ORF">RHIMIDRAFT_288598</name>
</gene>
<dbReference type="RefSeq" id="XP_023471490.1">
    <property type="nucleotide sequence ID" value="XM_023613579.1"/>
</dbReference>
<organism evidence="2 3">
    <name type="scientific">Rhizopus microsporus ATCC 52813</name>
    <dbReference type="NCBI Taxonomy" id="1340429"/>
    <lineage>
        <taxon>Eukaryota</taxon>
        <taxon>Fungi</taxon>
        <taxon>Fungi incertae sedis</taxon>
        <taxon>Mucoromycota</taxon>
        <taxon>Mucoromycotina</taxon>
        <taxon>Mucoromycetes</taxon>
        <taxon>Mucorales</taxon>
        <taxon>Mucorineae</taxon>
        <taxon>Rhizopodaceae</taxon>
        <taxon>Rhizopus</taxon>
    </lineage>
</organism>
<dbReference type="EMBL" id="KZ303842">
    <property type="protein sequence ID" value="PHZ17782.1"/>
    <property type="molecule type" value="Genomic_DNA"/>
</dbReference>
<evidence type="ECO:0000313" key="3">
    <source>
        <dbReference type="Proteomes" id="UP000242254"/>
    </source>
</evidence>
<accession>A0A2G4T9U1</accession>
<evidence type="ECO:0000256" key="1">
    <source>
        <dbReference type="SAM" id="MobiDB-lite"/>
    </source>
</evidence>
<keyword evidence="3" id="KW-1185">Reference proteome</keyword>
<feature type="compositionally biased region" description="Acidic residues" evidence="1">
    <location>
        <begin position="232"/>
        <end position="251"/>
    </location>
</feature>
<evidence type="ECO:0000313" key="2">
    <source>
        <dbReference type="EMBL" id="PHZ17782.1"/>
    </source>
</evidence>
<feature type="region of interest" description="Disordered" evidence="1">
    <location>
        <begin position="140"/>
        <end position="292"/>
    </location>
</feature>
<proteinExistence type="predicted"/>
<protein>
    <submittedName>
        <fullName evidence="2">Uncharacterized protein</fullName>
    </submittedName>
</protein>
<sequence length="292" mass="33986">MVQPRANDEKSSTTDFVLLQLHRSSSEIIYKTFGLYSTEEEAYAAATIKQMQSIEESSKKWPKSVIEEHWQEIQSLYKHIKEELSSFKDRFNHLLTLKLFQEQCPVSYKVLPLRTNASDSKTLLNESIFKTKARNLIDALQPKIDEEVDLDNSDDDDDEEEEEEEEDEVEEEEEEEVLDESNNEEEDSGEESDENEGEVAADEDDEEDIEDTESEEEDDDEENAQNENTIPETEEEDQMNGEEGSDDDEEEQSNRSIKRSRTEAEDEEEDEIDEDELVDDEDEPSSRRRRLA</sequence>
<name>A0A2G4T9U1_RHIZD</name>
<dbReference type="Proteomes" id="UP000242254">
    <property type="component" value="Unassembled WGS sequence"/>
</dbReference>
<reference evidence="2 3" key="1">
    <citation type="journal article" date="2016" name="Proc. Natl. Acad. Sci. U.S.A.">
        <title>Lipid metabolic changes in an early divergent fungus govern the establishment of a mutualistic symbiosis with endobacteria.</title>
        <authorList>
            <person name="Lastovetsky O.A."/>
            <person name="Gaspar M.L."/>
            <person name="Mondo S.J."/>
            <person name="LaButti K.M."/>
            <person name="Sandor L."/>
            <person name="Grigoriev I.V."/>
            <person name="Henry S.A."/>
            <person name="Pawlowska T.E."/>
        </authorList>
    </citation>
    <scope>NUCLEOTIDE SEQUENCE [LARGE SCALE GENOMIC DNA]</scope>
    <source>
        <strain evidence="2 3">ATCC 52813</strain>
    </source>
</reference>